<keyword evidence="1 3" id="KW-0328">Glycosyltransferase</keyword>
<evidence type="ECO:0000256" key="1">
    <source>
        <dbReference type="ARBA" id="ARBA00022676"/>
    </source>
</evidence>
<dbReference type="GO" id="GO:0008107">
    <property type="term" value="F:galactoside 2-alpha-L-fucosyltransferase activity"/>
    <property type="evidence" value="ECO:0007669"/>
    <property type="project" value="InterPro"/>
</dbReference>
<keyword evidence="3" id="KW-0333">Golgi apparatus</keyword>
<evidence type="ECO:0000256" key="2">
    <source>
        <dbReference type="ARBA" id="ARBA00022679"/>
    </source>
</evidence>
<keyword evidence="3" id="KW-0472">Membrane</keyword>
<dbReference type="GO" id="GO:0032580">
    <property type="term" value="C:Golgi cisterna membrane"/>
    <property type="evidence" value="ECO:0007669"/>
    <property type="project" value="UniProtKB-SubCell"/>
</dbReference>
<dbReference type="PANTHER" id="PTHR11927:SF9">
    <property type="entry name" value="L-FUCOSYLTRANSFERASE"/>
    <property type="match status" value="1"/>
</dbReference>
<comment type="similarity">
    <text evidence="3">Belongs to the glycosyltransferase 11 family.</text>
</comment>
<dbReference type="GO" id="GO:0005975">
    <property type="term" value="P:carbohydrate metabolic process"/>
    <property type="evidence" value="ECO:0007669"/>
    <property type="project" value="InterPro"/>
</dbReference>
<dbReference type="EC" id="2.4.1.-" evidence="3"/>
<feature type="transmembrane region" description="Helical" evidence="3">
    <location>
        <begin position="40"/>
        <end position="61"/>
    </location>
</feature>
<dbReference type="PANTHER" id="PTHR11927">
    <property type="entry name" value="GALACTOSIDE 2-L-FUCOSYLTRANSFERASE"/>
    <property type="match status" value="1"/>
</dbReference>
<evidence type="ECO:0000256" key="3">
    <source>
        <dbReference type="RuleBase" id="RU363129"/>
    </source>
</evidence>
<keyword evidence="3" id="KW-0325">Glycoprotein</keyword>
<keyword evidence="3" id="KW-0812">Transmembrane</keyword>
<keyword evidence="3" id="KW-0735">Signal-anchor</keyword>
<sequence length="339" mass="38290">MKRGTLPIQTATTLELFGTGRILFLAGSPIRRKATTSCSVCGKLLTFLVTVVGALLTYAQLRQVPLSSIRERCGSVEVSCPVGEPAAVIFQYAALLGLSSLNKKRPKFNCAEGYEWLRAHFRANSFNSDVHVMHTEKFDPAKDKCCQFKEELLNLPCESDAVVRHNLRSFLYFQDQRKKMQSELMPKDLNANCRPSNGSLGDEELRSKANCSRIGIYMPWRRPPNETDVKIESLFLGKAIDHLRNYYNGSCLTFLVVTDQSTYPSYHFDIANISTETVSSPSQKLCLLSQMNALIISGEGLSWWAAYLCNGIVLYPNFFCPEGRCSWKEFYFPPDWIQI</sequence>
<dbReference type="AlphaFoldDB" id="A0A5S6Q3Z0"/>
<dbReference type="WBParaSite" id="TMUE_0000001662.1">
    <property type="protein sequence ID" value="TMUE_0000001662.1"/>
    <property type="gene ID" value="WBGene00297547"/>
</dbReference>
<accession>A0A5S6Q3Z0</accession>
<name>A0A5S6Q3Z0_TRIMR</name>
<dbReference type="UniPathway" id="UPA00378"/>
<dbReference type="STRING" id="70415.A0A5S6Q3Z0"/>
<dbReference type="Proteomes" id="UP000046395">
    <property type="component" value="Unassembled WGS sequence"/>
</dbReference>
<dbReference type="InterPro" id="IPR002516">
    <property type="entry name" value="Glyco_trans_11"/>
</dbReference>
<keyword evidence="4" id="KW-1185">Reference proteome</keyword>
<evidence type="ECO:0000313" key="5">
    <source>
        <dbReference type="WBParaSite" id="TMUE_0000001662.1"/>
    </source>
</evidence>
<proteinExistence type="inferred from homology"/>
<reference evidence="5" key="1">
    <citation type="submission" date="2019-12" db="UniProtKB">
        <authorList>
            <consortium name="WormBaseParasite"/>
        </authorList>
    </citation>
    <scope>IDENTIFICATION</scope>
</reference>
<organism evidence="4 5">
    <name type="scientific">Trichuris muris</name>
    <name type="common">Mouse whipworm</name>
    <dbReference type="NCBI Taxonomy" id="70415"/>
    <lineage>
        <taxon>Eukaryota</taxon>
        <taxon>Metazoa</taxon>
        <taxon>Ecdysozoa</taxon>
        <taxon>Nematoda</taxon>
        <taxon>Enoplea</taxon>
        <taxon>Dorylaimia</taxon>
        <taxon>Trichinellida</taxon>
        <taxon>Trichuridae</taxon>
        <taxon>Trichuris</taxon>
    </lineage>
</organism>
<comment type="pathway">
    <text evidence="3">Protein modification; protein glycosylation.</text>
</comment>
<keyword evidence="2 3" id="KW-0808">Transferase</keyword>
<protein>
    <recommendedName>
        <fullName evidence="3">L-Fucosyltransferase</fullName>
        <ecNumber evidence="3">2.4.1.-</ecNumber>
    </recommendedName>
</protein>
<evidence type="ECO:0000313" key="4">
    <source>
        <dbReference type="Proteomes" id="UP000046395"/>
    </source>
</evidence>
<keyword evidence="3" id="KW-1133">Transmembrane helix</keyword>
<comment type="subcellular location">
    <subcellularLocation>
        <location evidence="3">Golgi apparatus</location>
        <location evidence="3">Golgi stack membrane</location>
        <topology evidence="3">Single-pass type II membrane protein</topology>
    </subcellularLocation>
</comment>
<dbReference type="Pfam" id="PF01531">
    <property type="entry name" value="Glyco_transf_11"/>
    <property type="match status" value="1"/>
</dbReference>